<dbReference type="GO" id="GO:0008810">
    <property type="term" value="F:cellulase activity"/>
    <property type="evidence" value="ECO:0007669"/>
    <property type="project" value="UniProtKB-EC"/>
</dbReference>
<dbReference type="InterPro" id="IPR008928">
    <property type="entry name" value="6-hairpin_glycosidase_sf"/>
</dbReference>
<keyword evidence="10" id="KW-0472">Membrane</keyword>
<evidence type="ECO:0000256" key="6">
    <source>
        <dbReference type="ARBA" id="ARBA00023277"/>
    </source>
</evidence>
<evidence type="ECO:0000256" key="2">
    <source>
        <dbReference type="ARBA" id="ARBA00007072"/>
    </source>
</evidence>
<keyword evidence="6" id="KW-0119">Carbohydrate metabolism</keyword>
<evidence type="ECO:0000259" key="11">
    <source>
        <dbReference type="Pfam" id="PF00759"/>
    </source>
</evidence>
<accession>A0AA88AIT5</accession>
<evidence type="ECO:0000256" key="4">
    <source>
        <dbReference type="ARBA" id="ARBA00022801"/>
    </source>
</evidence>
<evidence type="ECO:0000313" key="12">
    <source>
        <dbReference type="EMBL" id="GMN46843.1"/>
    </source>
</evidence>
<organism evidence="12 13">
    <name type="scientific">Ficus carica</name>
    <name type="common">Common fig</name>
    <dbReference type="NCBI Taxonomy" id="3494"/>
    <lineage>
        <taxon>Eukaryota</taxon>
        <taxon>Viridiplantae</taxon>
        <taxon>Streptophyta</taxon>
        <taxon>Embryophyta</taxon>
        <taxon>Tracheophyta</taxon>
        <taxon>Spermatophyta</taxon>
        <taxon>Magnoliopsida</taxon>
        <taxon>eudicotyledons</taxon>
        <taxon>Gunneridae</taxon>
        <taxon>Pentapetalae</taxon>
        <taxon>rosids</taxon>
        <taxon>fabids</taxon>
        <taxon>Rosales</taxon>
        <taxon>Moraceae</taxon>
        <taxon>Ficeae</taxon>
        <taxon>Ficus</taxon>
    </lineage>
</organism>
<dbReference type="Gene3D" id="1.50.10.10">
    <property type="match status" value="2"/>
</dbReference>
<feature type="domain" description="Glycoside hydrolase family 9" evidence="11">
    <location>
        <begin position="121"/>
        <end position="163"/>
    </location>
</feature>
<keyword evidence="4" id="KW-0378">Hydrolase</keyword>
<dbReference type="SUPFAM" id="SSF48208">
    <property type="entry name" value="Six-hairpin glycosidases"/>
    <property type="match status" value="1"/>
</dbReference>
<dbReference type="Proteomes" id="UP001187192">
    <property type="component" value="Unassembled WGS sequence"/>
</dbReference>
<comment type="similarity">
    <text evidence="2">Belongs to the glycosyl hydrolase 9 (cellulase E) family.</text>
</comment>
<comment type="catalytic activity">
    <reaction evidence="1">
        <text>Endohydrolysis of (1-&gt;4)-beta-D-glucosidic linkages in cellulose, lichenin and cereal beta-D-glucans.</text>
        <dbReference type="EC" id="3.2.1.4"/>
    </reaction>
</comment>
<dbReference type="EC" id="3.2.1.4" evidence="3"/>
<evidence type="ECO:0000256" key="1">
    <source>
        <dbReference type="ARBA" id="ARBA00000966"/>
    </source>
</evidence>
<keyword evidence="5" id="KW-0136">Cellulose degradation</keyword>
<keyword evidence="10" id="KW-0812">Transmembrane</keyword>
<gene>
    <name evidence="12" type="ORF">TIFTF001_016028</name>
</gene>
<proteinExistence type="inferred from homology"/>
<feature type="transmembrane region" description="Helical" evidence="10">
    <location>
        <begin position="86"/>
        <end position="108"/>
    </location>
</feature>
<evidence type="ECO:0000256" key="7">
    <source>
        <dbReference type="ARBA" id="ARBA00023295"/>
    </source>
</evidence>
<evidence type="ECO:0000313" key="13">
    <source>
        <dbReference type="Proteomes" id="UP001187192"/>
    </source>
</evidence>
<evidence type="ECO:0000256" key="5">
    <source>
        <dbReference type="ARBA" id="ARBA00023001"/>
    </source>
</evidence>
<reference evidence="12" key="1">
    <citation type="submission" date="2023-07" db="EMBL/GenBank/DDBJ databases">
        <title>draft genome sequence of fig (Ficus carica).</title>
        <authorList>
            <person name="Takahashi T."/>
            <person name="Nishimura K."/>
        </authorList>
    </citation>
    <scope>NUCLEOTIDE SEQUENCE</scope>
</reference>
<dbReference type="GO" id="GO:0030245">
    <property type="term" value="P:cellulose catabolic process"/>
    <property type="evidence" value="ECO:0007669"/>
    <property type="project" value="UniProtKB-KW"/>
</dbReference>
<dbReference type="EMBL" id="BTGU01000024">
    <property type="protein sequence ID" value="GMN46843.1"/>
    <property type="molecule type" value="Genomic_DNA"/>
</dbReference>
<dbReference type="InterPro" id="IPR012341">
    <property type="entry name" value="6hp_glycosidase-like_sf"/>
</dbReference>
<keyword evidence="13" id="KW-1185">Reference proteome</keyword>
<dbReference type="Pfam" id="PF00759">
    <property type="entry name" value="Glyco_hydro_9"/>
    <property type="match status" value="2"/>
</dbReference>
<feature type="compositionally biased region" description="Pro residues" evidence="9">
    <location>
        <begin position="545"/>
        <end position="559"/>
    </location>
</feature>
<evidence type="ECO:0000256" key="8">
    <source>
        <dbReference type="ARBA" id="ARBA00023326"/>
    </source>
</evidence>
<evidence type="ECO:0000256" key="10">
    <source>
        <dbReference type="SAM" id="Phobius"/>
    </source>
</evidence>
<dbReference type="PANTHER" id="PTHR22298">
    <property type="entry name" value="ENDO-1,4-BETA-GLUCANASE"/>
    <property type="match status" value="1"/>
</dbReference>
<feature type="domain" description="Glycoside hydrolase family 9" evidence="11">
    <location>
        <begin position="170"/>
        <end position="523"/>
    </location>
</feature>
<dbReference type="InterPro" id="IPR001701">
    <property type="entry name" value="Glyco_hydro_9"/>
</dbReference>
<feature type="region of interest" description="Disordered" evidence="9">
    <location>
        <begin position="535"/>
        <end position="559"/>
    </location>
</feature>
<keyword evidence="8" id="KW-0624">Polysaccharide degradation</keyword>
<keyword evidence="10" id="KW-1133">Transmembrane helix</keyword>
<protein>
    <recommendedName>
        <fullName evidence="3">cellulase</fullName>
        <ecNumber evidence="3">3.2.1.4</ecNumber>
    </recommendedName>
</protein>
<evidence type="ECO:0000256" key="9">
    <source>
        <dbReference type="SAM" id="MobiDB-lite"/>
    </source>
</evidence>
<sequence>MHPGNRWGSGSFKLGGEEIDVVDRRTSRDSEWDMSAVYHEQQQQHYEQLTETQKSWLLEPNYNNKRKKSKYVDFGCIVCSDKAVKWSVFGILLAFCVIALPIIIVNTLPKAKPRSIPPDSYSLALHEALLFFNAQKSGRLPKSNGIPWRGNSGLNDGKDITDQLNGSAGMVGGGQNGSTTPNDENCWQKPENMDYPRPTQICYEGPDLAGEMAAAFAAASIVFQDDNAYSRKLVRGAETVYAFARDGSKRRSYSHDNLYISPYYNSTGYYDEYIWGATWLYYATGNATYISLATTAGFARNSKAFSNIPNLSVPSWDNKLPAAMLLLTRFRMFLSPGYPYEDMLQMYHNTTGLRMCKYFKRFNVFNFTRGGLIMLNQGGPQPLQYAATAAFLASLYADYMDVIGVPGFYCGPNYFSLLDLRNFATSQVDYILGNNPMKMSYVVGYGKNFPRHVYHRGASIPSDNKYYSCTGGYVWRDTRNPNPHNITGAMVGGPDQVDRFNDKRSHYINEPTMAGNAGLVAALVSLTENGGSGIDKNTMFSAIPPLSPPSPSPPPPWKP</sequence>
<comment type="caution">
    <text evidence="12">The sequence shown here is derived from an EMBL/GenBank/DDBJ whole genome shotgun (WGS) entry which is preliminary data.</text>
</comment>
<evidence type="ECO:0000256" key="3">
    <source>
        <dbReference type="ARBA" id="ARBA00012601"/>
    </source>
</evidence>
<keyword evidence="7" id="KW-0326">Glycosidase</keyword>
<name>A0AA88AIT5_FICCA</name>
<dbReference type="AlphaFoldDB" id="A0AA88AIT5"/>